<dbReference type="GO" id="GO:0110154">
    <property type="term" value="P:RNA decapping"/>
    <property type="evidence" value="ECO:0007669"/>
    <property type="project" value="TreeGrafter"/>
</dbReference>
<feature type="region of interest" description="Disordered" evidence="1">
    <location>
        <begin position="1"/>
        <end position="21"/>
    </location>
</feature>
<dbReference type="InterPro" id="IPR006186">
    <property type="entry name" value="Ser/Thr-sp_prot-phosphatase"/>
</dbReference>
<organism evidence="3">
    <name type="scientific">Brevirhabdus pacifica</name>
    <dbReference type="NCBI Taxonomy" id="1267768"/>
    <lineage>
        <taxon>Bacteria</taxon>
        <taxon>Pseudomonadati</taxon>
        <taxon>Pseudomonadota</taxon>
        <taxon>Alphaproteobacteria</taxon>
        <taxon>Rhodobacterales</taxon>
        <taxon>Paracoccaceae</taxon>
        <taxon>Brevirhabdus</taxon>
    </lineage>
</organism>
<evidence type="ECO:0000256" key="1">
    <source>
        <dbReference type="SAM" id="MobiDB-lite"/>
    </source>
</evidence>
<accession>A0A1P8QYI3</accession>
<sequence length="260" mass="28298">MLSPGSARPRSTRSGTAPAFDAPIAPDRPFYAVGDIHGRADLLEAALERVESDQAGRDEMGTAPALVLLGDYVDRGEQSAQVLERLFTLERDYPDQVVCLMGNHEKMMLEFLDDPAGRGTRWLRNGGLQTLASYRIGGLTERAAAEELMEACEALEEALPKGMEAWLRALPLRWQSGNICCVHAAMDPDLAPAEQSARSLLWGHRDFFTRARTDGIWVLHGHTIVPAPERAGGRIAIDTGAYATGRLTTAALSPGTCRFL</sequence>
<dbReference type="InterPro" id="IPR029052">
    <property type="entry name" value="Metallo-depent_PP-like"/>
</dbReference>
<dbReference type="PRINTS" id="PR00114">
    <property type="entry name" value="STPHPHTASE"/>
</dbReference>
<proteinExistence type="predicted"/>
<dbReference type="PANTHER" id="PTHR42850:SF4">
    <property type="entry name" value="ZINC-DEPENDENT ENDOPOLYPHOSPHATASE"/>
    <property type="match status" value="1"/>
</dbReference>
<keyword evidence="3" id="KW-0614">Plasmid</keyword>
<dbReference type="Gene3D" id="3.60.21.10">
    <property type="match status" value="1"/>
</dbReference>
<dbReference type="GO" id="GO:0008803">
    <property type="term" value="F:bis(5'-nucleosyl)-tetraphosphatase (symmetrical) activity"/>
    <property type="evidence" value="ECO:0007669"/>
    <property type="project" value="TreeGrafter"/>
</dbReference>
<dbReference type="Pfam" id="PF00149">
    <property type="entry name" value="Metallophos"/>
    <property type="match status" value="1"/>
</dbReference>
<dbReference type="InterPro" id="IPR050126">
    <property type="entry name" value="Ap4A_hydrolase"/>
</dbReference>
<dbReference type="GO" id="GO:0016791">
    <property type="term" value="F:phosphatase activity"/>
    <property type="evidence" value="ECO:0007669"/>
    <property type="project" value="TreeGrafter"/>
</dbReference>
<dbReference type="AlphaFoldDB" id="A0A1P8QYI3"/>
<dbReference type="InterPro" id="IPR004843">
    <property type="entry name" value="Calcineurin-like_PHP"/>
</dbReference>
<feature type="domain" description="Calcineurin-like phosphoesterase" evidence="2">
    <location>
        <begin position="29"/>
        <end position="138"/>
    </location>
</feature>
<dbReference type="CDD" id="cd00144">
    <property type="entry name" value="MPP_PPP_family"/>
    <property type="match status" value="1"/>
</dbReference>
<name>A0A1P8QYI3_9RHOB</name>
<reference evidence="3" key="1">
    <citation type="submission" date="2017-01" db="EMBL/GenBank/DDBJ databases">
        <title>Genomic analysis of Xuhuaishuia manganoxidans DY6-4.</title>
        <authorList>
            <person name="Wang X."/>
        </authorList>
    </citation>
    <scope>NUCLEOTIDE SEQUENCE</scope>
    <source>
        <strain evidence="3">DY6-4</strain>
        <plasmid evidence="3">unnamed</plasmid>
    </source>
</reference>
<dbReference type="EMBL" id="CP019127">
    <property type="protein sequence ID" value="APX91427.1"/>
    <property type="molecule type" value="Genomic_DNA"/>
</dbReference>
<gene>
    <name evidence="3" type="ORF">BV394_16000</name>
</gene>
<geneLocation type="plasmid" evidence="3">
    <name>unnamed</name>
</geneLocation>
<dbReference type="GO" id="GO:0005737">
    <property type="term" value="C:cytoplasm"/>
    <property type="evidence" value="ECO:0007669"/>
    <property type="project" value="TreeGrafter"/>
</dbReference>
<evidence type="ECO:0000313" key="3">
    <source>
        <dbReference type="EMBL" id="APX91427.1"/>
    </source>
</evidence>
<dbReference type="SUPFAM" id="SSF56300">
    <property type="entry name" value="Metallo-dependent phosphatases"/>
    <property type="match status" value="1"/>
</dbReference>
<dbReference type="PANTHER" id="PTHR42850">
    <property type="entry name" value="METALLOPHOSPHOESTERASE"/>
    <property type="match status" value="1"/>
</dbReference>
<evidence type="ECO:0000259" key="2">
    <source>
        <dbReference type="Pfam" id="PF00149"/>
    </source>
</evidence>
<protein>
    <submittedName>
        <fullName evidence="3">Serine/threonine protein phosphatase</fullName>
    </submittedName>
</protein>